<organism evidence="1 2">
    <name type="scientific">Persea americana</name>
    <name type="common">Avocado</name>
    <dbReference type="NCBI Taxonomy" id="3435"/>
    <lineage>
        <taxon>Eukaryota</taxon>
        <taxon>Viridiplantae</taxon>
        <taxon>Streptophyta</taxon>
        <taxon>Embryophyta</taxon>
        <taxon>Tracheophyta</taxon>
        <taxon>Spermatophyta</taxon>
        <taxon>Magnoliopsida</taxon>
        <taxon>Magnoliidae</taxon>
        <taxon>Laurales</taxon>
        <taxon>Lauraceae</taxon>
        <taxon>Persea</taxon>
    </lineage>
</organism>
<keyword evidence="2" id="KW-1185">Reference proteome</keyword>
<evidence type="ECO:0000313" key="2">
    <source>
        <dbReference type="Proteomes" id="UP001234297"/>
    </source>
</evidence>
<name>A0ACC2LHF3_PERAE</name>
<accession>A0ACC2LHF3</accession>
<comment type="caution">
    <text evidence="1">The sequence shown here is derived from an EMBL/GenBank/DDBJ whole genome shotgun (WGS) entry which is preliminary data.</text>
</comment>
<evidence type="ECO:0000313" key="1">
    <source>
        <dbReference type="EMBL" id="KAJ8632768.1"/>
    </source>
</evidence>
<reference evidence="1 2" key="1">
    <citation type="journal article" date="2022" name="Hortic Res">
        <title>A haplotype resolved chromosomal level avocado genome allows analysis of novel avocado genes.</title>
        <authorList>
            <person name="Nath O."/>
            <person name="Fletcher S.J."/>
            <person name="Hayward A."/>
            <person name="Shaw L.M."/>
            <person name="Masouleh A.K."/>
            <person name="Furtado A."/>
            <person name="Henry R.J."/>
            <person name="Mitter N."/>
        </authorList>
    </citation>
    <scope>NUCLEOTIDE SEQUENCE [LARGE SCALE GENOMIC DNA]</scope>
    <source>
        <strain evidence="2">cv. Hass</strain>
    </source>
</reference>
<dbReference type="EMBL" id="CM056816">
    <property type="protein sequence ID" value="KAJ8632768.1"/>
    <property type="molecule type" value="Genomic_DNA"/>
</dbReference>
<gene>
    <name evidence="1" type="ORF">MRB53_026104</name>
</gene>
<protein>
    <submittedName>
        <fullName evidence="1">Uncharacterized protein</fullName>
    </submittedName>
</protein>
<proteinExistence type="predicted"/>
<sequence length="111" mass="12349">MRRLAAVVATSGGEALDSRLHPFFLPFSSINDVSFKGMKLNLNGGRTLNATIYIPLAYESSNVSEVTIPVDMRLPPRGTSFWKFRLSISHAPTEDILTVHEIEKHVPPMLK</sequence>
<dbReference type="Proteomes" id="UP001234297">
    <property type="component" value="Chromosome 8"/>
</dbReference>